<reference evidence="1" key="1">
    <citation type="journal article" date="2022" name="Int. J. Mol. Sci.">
        <title>Draft Genome of Tanacetum Coccineum: Genomic Comparison of Closely Related Tanacetum-Family Plants.</title>
        <authorList>
            <person name="Yamashiro T."/>
            <person name="Shiraishi A."/>
            <person name="Nakayama K."/>
            <person name="Satake H."/>
        </authorList>
    </citation>
    <scope>NUCLEOTIDE SEQUENCE</scope>
</reference>
<gene>
    <name evidence="1" type="ORF">Tco_0626869</name>
</gene>
<accession>A0ABQ4WKR0</accession>
<dbReference type="EMBL" id="BQNB010008731">
    <property type="protein sequence ID" value="GJS53507.1"/>
    <property type="molecule type" value="Genomic_DNA"/>
</dbReference>
<evidence type="ECO:0000313" key="1">
    <source>
        <dbReference type="EMBL" id="GJS53507.1"/>
    </source>
</evidence>
<proteinExistence type="predicted"/>
<reference evidence="1" key="2">
    <citation type="submission" date="2022-01" db="EMBL/GenBank/DDBJ databases">
        <authorList>
            <person name="Yamashiro T."/>
            <person name="Shiraishi A."/>
            <person name="Satake H."/>
            <person name="Nakayama K."/>
        </authorList>
    </citation>
    <scope>NUCLEOTIDE SEQUENCE</scope>
</reference>
<comment type="caution">
    <text evidence="1">The sequence shown here is derived from an EMBL/GenBank/DDBJ whole genome shotgun (WGS) entry which is preliminary data.</text>
</comment>
<evidence type="ECO:0000313" key="2">
    <source>
        <dbReference type="Proteomes" id="UP001151760"/>
    </source>
</evidence>
<dbReference type="Proteomes" id="UP001151760">
    <property type="component" value="Unassembled WGS sequence"/>
</dbReference>
<keyword evidence="2" id="KW-1185">Reference proteome</keyword>
<protein>
    <submittedName>
        <fullName evidence="1">Uncharacterized protein</fullName>
    </submittedName>
</protein>
<name>A0ABQ4WKR0_9ASTR</name>
<organism evidence="1 2">
    <name type="scientific">Tanacetum coccineum</name>
    <dbReference type="NCBI Taxonomy" id="301880"/>
    <lineage>
        <taxon>Eukaryota</taxon>
        <taxon>Viridiplantae</taxon>
        <taxon>Streptophyta</taxon>
        <taxon>Embryophyta</taxon>
        <taxon>Tracheophyta</taxon>
        <taxon>Spermatophyta</taxon>
        <taxon>Magnoliopsida</taxon>
        <taxon>eudicotyledons</taxon>
        <taxon>Gunneridae</taxon>
        <taxon>Pentapetalae</taxon>
        <taxon>asterids</taxon>
        <taxon>campanulids</taxon>
        <taxon>Asterales</taxon>
        <taxon>Asteraceae</taxon>
        <taxon>Asteroideae</taxon>
        <taxon>Anthemideae</taxon>
        <taxon>Anthemidinae</taxon>
        <taxon>Tanacetum</taxon>
    </lineage>
</organism>
<sequence length="135" mass="14837">MVLVHHKQDRVVIGSQALSVALDICREMVEKMERNLVERLPFLKDVFVSLDHPLSAEALIEPPVEVPATNVLSIVVIVPYSGPSIFVEDYENLDFVDVVLKNVTPGPEGEENIDASVGGDLAFSKLDDEARDVVL</sequence>